<dbReference type="AlphaFoldDB" id="X0Y8P4"/>
<dbReference type="Gene3D" id="3.20.20.70">
    <property type="entry name" value="Aldolase class I"/>
    <property type="match status" value="1"/>
</dbReference>
<dbReference type="InterPro" id="IPR002220">
    <property type="entry name" value="DapA-like"/>
</dbReference>
<accession>X0Y8P4</accession>
<sequence length="91" mass="9730">MMSSITREEIRERLTGPVASVKTPFLQDGSIDFAGLRNFVDFVIAGGATTIIITVGDSLLTILSDQDIADLAKVVVEQTAGRAMVVAADRY</sequence>
<evidence type="ECO:0000313" key="1">
    <source>
        <dbReference type="EMBL" id="GAG43667.1"/>
    </source>
</evidence>
<dbReference type="SUPFAM" id="SSF51569">
    <property type="entry name" value="Aldolase"/>
    <property type="match status" value="1"/>
</dbReference>
<evidence type="ECO:0008006" key="2">
    <source>
        <dbReference type="Google" id="ProtNLM"/>
    </source>
</evidence>
<dbReference type="InterPro" id="IPR013785">
    <property type="entry name" value="Aldolase_TIM"/>
</dbReference>
<feature type="non-terminal residue" evidence="1">
    <location>
        <position position="91"/>
    </location>
</feature>
<dbReference type="Pfam" id="PF00701">
    <property type="entry name" value="DHDPS"/>
    <property type="match status" value="1"/>
</dbReference>
<name>X0Y8P4_9ZZZZ</name>
<dbReference type="GO" id="GO:0016829">
    <property type="term" value="F:lyase activity"/>
    <property type="evidence" value="ECO:0007669"/>
    <property type="project" value="InterPro"/>
</dbReference>
<reference evidence="1" key="1">
    <citation type="journal article" date="2014" name="Front. Microbiol.">
        <title>High frequency of phylogenetically diverse reductive dehalogenase-homologous genes in deep subseafloor sedimentary metagenomes.</title>
        <authorList>
            <person name="Kawai M."/>
            <person name="Futagami T."/>
            <person name="Toyoda A."/>
            <person name="Takaki Y."/>
            <person name="Nishi S."/>
            <person name="Hori S."/>
            <person name="Arai W."/>
            <person name="Tsubouchi T."/>
            <person name="Morono Y."/>
            <person name="Uchiyama I."/>
            <person name="Ito T."/>
            <person name="Fujiyama A."/>
            <person name="Inagaki F."/>
            <person name="Takami H."/>
        </authorList>
    </citation>
    <scope>NUCLEOTIDE SEQUENCE</scope>
    <source>
        <strain evidence="1">Expedition CK06-06</strain>
    </source>
</reference>
<proteinExistence type="predicted"/>
<dbReference type="EMBL" id="BARS01053893">
    <property type="protein sequence ID" value="GAG43667.1"/>
    <property type="molecule type" value="Genomic_DNA"/>
</dbReference>
<organism evidence="1">
    <name type="scientific">marine sediment metagenome</name>
    <dbReference type="NCBI Taxonomy" id="412755"/>
    <lineage>
        <taxon>unclassified sequences</taxon>
        <taxon>metagenomes</taxon>
        <taxon>ecological metagenomes</taxon>
    </lineage>
</organism>
<protein>
    <recommendedName>
        <fullName evidence="2">Dihydrodipicolinate synthase family protein</fullName>
    </recommendedName>
</protein>
<comment type="caution">
    <text evidence="1">The sequence shown here is derived from an EMBL/GenBank/DDBJ whole genome shotgun (WGS) entry which is preliminary data.</text>
</comment>
<gene>
    <name evidence="1" type="ORF">S01H1_79882</name>
</gene>